<feature type="chain" id="PRO_5026117562" evidence="1">
    <location>
        <begin position="20"/>
        <end position="395"/>
    </location>
</feature>
<accession>A0A6I5L159</accession>
<keyword evidence="3" id="KW-1185">Reference proteome</keyword>
<reference evidence="2 3" key="1">
    <citation type="submission" date="2020-01" db="EMBL/GenBank/DDBJ databases">
        <title>Muricauda sediminis sp.nov. 40Bstr401.</title>
        <authorList>
            <person name="Xue Z."/>
            <person name="Zhu S."/>
            <person name="Ren N."/>
            <person name="Chen T."/>
            <person name="Chen X."/>
            <person name="Chen J."/>
            <person name="Yang J."/>
        </authorList>
    </citation>
    <scope>NUCLEOTIDE SEQUENCE [LARGE SCALE GENOMIC DNA]</scope>
    <source>
        <strain evidence="2 3">40Bstr401</strain>
    </source>
</reference>
<protein>
    <submittedName>
        <fullName evidence="2">Outer membrane beta-barrel protein</fullName>
    </submittedName>
</protein>
<dbReference type="Proteomes" id="UP000468707">
    <property type="component" value="Unassembled WGS sequence"/>
</dbReference>
<sequence>MKKCLLLILITIVSTNIYSQISFEQGYYVDNSGERINCLIKNIDWNNNPTEFEYKLSANSDPETATIESVKEFGIDNVSKYIRSTVNIDRSSEDIERLSLDRNPIFKEETLFLKVLIEGKAGLYGYVNNNLIRYFYNKENSSIEQLVYKSYEKENNEIGKNDRFKNQIWNDLKCSTIKINMVENLEYKKNDLINYFVKYNECTDGAYVNYEEKQQRDFLHISLRPGANISALSIHSVSNSSNTDFGNELTFRFGLETEFIMPFNKNKWAIIVEPTYQYYKAEAEIFTQNVNADYKSIELPVGIRHYFFLNEDSKLFINGSFVFDLSTNNSKINFEYASDLEIKTRNNLAFGLGYKLNDRYSLEFRYQTSREILDKFVYWSSDYQTFSIIFGYTIF</sequence>
<dbReference type="AlphaFoldDB" id="A0A6I5L159"/>
<proteinExistence type="predicted"/>
<dbReference type="SUPFAM" id="SSF56925">
    <property type="entry name" value="OMPA-like"/>
    <property type="match status" value="1"/>
</dbReference>
<keyword evidence="1" id="KW-0732">Signal</keyword>
<name>A0A6I5L159_9FLAO</name>
<organism evidence="2 3">
    <name type="scientific">Flagellimonas sediminis</name>
    <dbReference type="NCBI Taxonomy" id="2696468"/>
    <lineage>
        <taxon>Bacteria</taxon>
        <taxon>Pseudomonadati</taxon>
        <taxon>Bacteroidota</taxon>
        <taxon>Flavobacteriia</taxon>
        <taxon>Flavobacteriales</taxon>
        <taxon>Flavobacteriaceae</taxon>
        <taxon>Flagellimonas</taxon>
    </lineage>
</organism>
<comment type="caution">
    <text evidence="2">The sequence shown here is derived from an EMBL/GenBank/DDBJ whole genome shotgun (WGS) entry which is preliminary data.</text>
</comment>
<evidence type="ECO:0000313" key="3">
    <source>
        <dbReference type="Proteomes" id="UP000468707"/>
    </source>
</evidence>
<dbReference type="EMBL" id="JAAAMI010000005">
    <property type="protein sequence ID" value="NDV43938.1"/>
    <property type="molecule type" value="Genomic_DNA"/>
</dbReference>
<feature type="signal peptide" evidence="1">
    <location>
        <begin position="1"/>
        <end position="19"/>
    </location>
</feature>
<evidence type="ECO:0000313" key="2">
    <source>
        <dbReference type="EMBL" id="NDV43938.1"/>
    </source>
</evidence>
<evidence type="ECO:0000256" key="1">
    <source>
        <dbReference type="SAM" id="SignalP"/>
    </source>
</evidence>
<dbReference type="InterPro" id="IPR011250">
    <property type="entry name" value="OMP/PagP_B-barrel"/>
</dbReference>
<gene>
    <name evidence="2" type="ORF">GTK07_11430</name>
</gene>
<dbReference type="RefSeq" id="WP_163635378.1">
    <property type="nucleotide sequence ID" value="NZ_JAAAMI010000005.1"/>
</dbReference>